<feature type="compositionally biased region" description="Basic and acidic residues" evidence="4">
    <location>
        <begin position="236"/>
        <end position="254"/>
    </location>
</feature>
<dbReference type="Proteomes" id="UP001165065">
    <property type="component" value="Unassembled WGS sequence"/>
</dbReference>
<dbReference type="SMART" id="SM00175">
    <property type="entry name" value="RAB"/>
    <property type="match status" value="1"/>
</dbReference>
<dbReference type="SMART" id="SM00174">
    <property type="entry name" value="RHO"/>
    <property type="match status" value="1"/>
</dbReference>
<dbReference type="InterPro" id="IPR050227">
    <property type="entry name" value="Rab"/>
</dbReference>
<name>A0A9W7G674_9STRA</name>
<dbReference type="InterPro" id="IPR005225">
    <property type="entry name" value="Small_GTP-bd"/>
</dbReference>
<dbReference type="SMART" id="SM00176">
    <property type="entry name" value="RAN"/>
    <property type="match status" value="1"/>
</dbReference>
<dbReference type="PANTHER" id="PTHR47977">
    <property type="entry name" value="RAS-RELATED PROTEIN RAB"/>
    <property type="match status" value="1"/>
</dbReference>
<dbReference type="SMART" id="SM00173">
    <property type="entry name" value="RAS"/>
    <property type="match status" value="1"/>
</dbReference>
<protein>
    <submittedName>
        <fullName evidence="5">Uncharacterized protein</fullName>
    </submittedName>
</protein>
<dbReference type="GO" id="GO:0003924">
    <property type="term" value="F:GTPase activity"/>
    <property type="evidence" value="ECO:0007669"/>
    <property type="project" value="InterPro"/>
</dbReference>
<dbReference type="PRINTS" id="PR00449">
    <property type="entry name" value="RASTRNSFRMNG"/>
</dbReference>
<dbReference type="PROSITE" id="PS51421">
    <property type="entry name" value="RAS"/>
    <property type="match status" value="1"/>
</dbReference>
<evidence type="ECO:0000256" key="4">
    <source>
        <dbReference type="SAM" id="MobiDB-lite"/>
    </source>
</evidence>
<feature type="region of interest" description="Disordered" evidence="4">
    <location>
        <begin position="190"/>
        <end position="254"/>
    </location>
</feature>
<dbReference type="InterPro" id="IPR027417">
    <property type="entry name" value="P-loop_NTPase"/>
</dbReference>
<dbReference type="PROSITE" id="PS51420">
    <property type="entry name" value="RHO"/>
    <property type="match status" value="1"/>
</dbReference>
<dbReference type="SUPFAM" id="SSF52540">
    <property type="entry name" value="P-loop containing nucleoside triphosphate hydrolases"/>
    <property type="match status" value="1"/>
</dbReference>
<evidence type="ECO:0000256" key="2">
    <source>
        <dbReference type="ARBA" id="ARBA00023134"/>
    </source>
</evidence>
<dbReference type="FunFam" id="3.40.50.300:FF:001129">
    <property type="entry name" value="ras-related protein Rab-44 isoform X2"/>
    <property type="match status" value="1"/>
</dbReference>
<dbReference type="Pfam" id="PF00071">
    <property type="entry name" value="Ras"/>
    <property type="match status" value="1"/>
</dbReference>
<keyword evidence="6" id="KW-1185">Reference proteome</keyword>
<keyword evidence="1" id="KW-0547">Nucleotide-binding</keyword>
<keyword evidence="2" id="KW-0342">GTP-binding</keyword>
<evidence type="ECO:0000313" key="6">
    <source>
        <dbReference type="Proteomes" id="UP001165065"/>
    </source>
</evidence>
<dbReference type="NCBIfam" id="TIGR00231">
    <property type="entry name" value="small_GTP"/>
    <property type="match status" value="1"/>
</dbReference>
<dbReference type="PROSITE" id="PS51419">
    <property type="entry name" value="RAB"/>
    <property type="match status" value="1"/>
</dbReference>
<dbReference type="SMART" id="SM00177">
    <property type="entry name" value="ARF"/>
    <property type="match status" value="1"/>
</dbReference>
<sequence>MSERPLQMGSKGAYIIRLLMVGDSACGKTSLVLRFDQDIFSSKFVTTIGVDYRDKLVNVDGVSLRLQLWDTAGQERFRSLTSNFFGRADGFVLAYDCTSRSSFLHVASWMRDINSRAPPDVDVVLCGNKIDVEDKREVSYEEGLNLAEEFGICFFEVSAKTGSNVNAMFMSLANSIKNSRLVPLNSFSGGSGGGNDGERGGGVGLAGGNGGGSKDHNGERAKQEDVFGFRILKNGGRGEDGEEREATSLDKCCG</sequence>
<evidence type="ECO:0000256" key="1">
    <source>
        <dbReference type="ARBA" id="ARBA00022741"/>
    </source>
</evidence>
<dbReference type="GO" id="GO:0005525">
    <property type="term" value="F:GTP binding"/>
    <property type="evidence" value="ECO:0007669"/>
    <property type="project" value="UniProtKB-KW"/>
</dbReference>
<dbReference type="Gene3D" id="3.40.50.300">
    <property type="entry name" value="P-loop containing nucleotide triphosphate hydrolases"/>
    <property type="match status" value="1"/>
</dbReference>
<keyword evidence="3" id="KW-0449">Lipoprotein</keyword>
<evidence type="ECO:0000256" key="3">
    <source>
        <dbReference type="ARBA" id="ARBA00023288"/>
    </source>
</evidence>
<gene>
    <name evidence="5" type="ORF">TrCOL_g8235</name>
</gene>
<accession>A0A9W7G674</accession>
<dbReference type="CDD" id="cd00154">
    <property type="entry name" value="Rab"/>
    <property type="match status" value="1"/>
</dbReference>
<dbReference type="OrthoDB" id="9989112at2759"/>
<dbReference type="EMBL" id="BRYA01000831">
    <property type="protein sequence ID" value="GMI33656.1"/>
    <property type="molecule type" value="Genomic_DNA"/>
</dbReference>
<evidence type="ECO:0000313" key="5">
    <source>
        <dbReference type="EMBL" id="GMI33656.1"/>
    </source>
</evidence>
<proteinExistence type="predicted"/>
<comment type="caution">
    <text evidence="5">The sequence shown here is derived from an EMBL/GenBank/DDBJ whole genome shotgun (WGS) entry which is preliminary data.</text>
</comment>
<reference evidence="6" key="1">
    <citation type="journal article" date="2023" name="Commun. Biol.">
        <title>Genome analysis of Parmales, the sister group of diatoms, reveals the evolutionary specialization of diatoms from phago-mixotrophs to photoautotrophs.</title>
        <authorList>
            <person name="Ban H."/>
            <person name="Sato S."/>
            <person name="Yoshikawa S."/>
            <person name="Yamada K."/>
            <person name="Nakamura Y."/>
            <person name="Ichinomiya M."/>
            <person name="Sato N."/>
            <person name="Blanc-Mathieu R."/>
            <person name="Endo H."/>
            <person name="Kuwata A."/>
            <person name="Ogata H."/>
        </authorList>
    </citation>
    <scope>NUCLEOTIDE SEQUENCE [LARGE SCALE GENOMIC DNA]</scope>
</reference>
<feature type="compositionally biased region" description="Gly residues" evidence="4">
    <location>
        <begin position="190"/>
        <end position="212"/>
    </location>
</feature>
<organism evidence="5 6">
    <name type="scientific">Triparma columacea</name>
    <dbReference type="NCBI Taxonomy" id="722753"/>
    <lineage>
        <taxon>Eukaryota</taxon>
        <taxon>Sar</taxon>
        <taxon>Stramenopiles</taxon>
        <taxon>Ochrophyta</taxon>
        <taxon>Bolidophyceae</taxon>
        <taxon>Parmales</taxon>
        <taxon>Triparmaceae</taxon>
        <taxon>Triparma</taxon>
    </lineage>
</organism>
<dbReference type="AlphaFoldDB" id="A0A9W7G674"/>
<dbReference type="InterPro" id="IPR001806">
    <property type="entry name" value="Small_GTPase"/>
</dbReference>
<feature type="compositionally biased region" description="Basic and acidic residues" evidence="4">
    <location>
        <begin position="213"/>
        <end position="227"/>
    </location>
</feature>